<dbReference type="PROSITE" id="PS51885">
    <property type="entry name" value="NEPRILYSIN"/>
    <property type="match status" value="1"/>
</dbReference>
<dbReference type="InterPro" id="IPR018497">
    <property type="entry name" value="Peptidase_M13_C"/>
</dbReference>
<dbReference type="InterPro" id="IPR000718">
    <property type="entry name" value="Peptidase_M13"/>
</dbReference>
<proteinExistence type="inferred from homology"/>
<evidence type="ECO:0000256" key="6">
    <source>
        <dbReference type="ARBA" id="ARBA00022833"/>
    </source>
</evidence>
<feature type="domain" description="Peptidase M13 C-terminal" evidence="8">
    <location>
        <begin position="293"/>
        <end position="433"/>
    </location>
</feature>
<organism evidence="10">
    <name type="scientific">Medioppia subpectinata</name>
    <dbReference type="NCBI Taxonomy" id="1979941"/>
    <lineage>
        <taxon>Eukaryota</taxon>
        <taxon>Metazoa</taxon>
        <taxon>Ecdysozoa</taxon>
        <taxon>Arthropoda</taxon>
        <taxon>Chelicerata</taxon>
        <taxon>Arachnida</taxon>
        <taxon>Acari</taxon>
        <taxon>Acariformes</taxon>
        <taxon>Sarcoptiformes</taxon>
        <taxon>Oribatida</taxon>
        <taxon>Brachypylina</taxon>
        <taxon>Oppioidea</taxon>
        <taxon>Oppiidae</taxon>
        <taxon>Medioppia</taxon>
    </lineage>
</organism>
<dbReference type="GO" id="GO:0005886">
    <property type="term" value="C:plasma membrane"/>
    <property type="evidence" value="ECO:0007669"/>
    <property type="project" value="TreeGrafter"/>
</dbReference>
<evidence type="ECO:0000256" key="4">
    <source>
        <dbReference type="ARBA" id="ARBA00022723"/>
    </source>
</evidence>
<dbReference type="InterPro" id="IPR042089">
    <property type="entry name" value="Peptidase_M13_dom_2"/>
</dbReference>
<dbReference type="PANTHER" id="PTHR11733:SF240">
    <property type="entry name" value="GH14155P-RELATED"/>
    <property type="match status" value="1"/>
</dbReference>
<dbReference type="SUPFAM" id="SSF55486">
    <property type="entry name" value="Metalloproteases ('zincins'), catalytic domain"/>
    <property type="match status" value="1"/>
</dbReference>
<protein>
    <submittedName>
        <fullName evidence="10">Uncharacterized protein</fullName>
    </submittedName>
</protein>
<accession>A0A7R9Q5K2</accession>
<dbReference type="AlphaFoldDB" id="A0A7R9Q5K2"/>
<evidence type="ECO:0000259" key="9">
    <source>
        <dbReference type="Pfam" id="PF05649"/>
    </source>
</evidence>
<dbReference type="OrthoDB" id="7867452at2759"/>
<evidence type="ECO:0000256" key="5">
    <source>
        <dbReference type="ARBA" id="ARBA00022801"/>
    </source>
</evidence>
<evidence type="ECO:0000259" key="8">
    <source>
        <dbReference type="Pfam" id="PF01431"/>
    </source>
</evidence>
<name>A0A7R9Q5K2_9ACAR</name>
<reference evidence="10" key="1">
    <citation type="submission" date="2020-11" db="EMBL/GenBank/DDBJ databases">
        <authorList>
            <person name="Tran Van P."/>
        </authorList>
    </citation>
    <scope>NUCLEOTIDE SEQUENCE</scope>
</reference>
<evidence type="ECO:0000313" key="11">
    <source>
        <dbReference type="Proteomes" id="UP000759131"/>
    </source>
</evidence>
<dbReference type="Gene3D" id="1.10.1380.10">
    <property type="entry name" value="Neutral endopeptidase , domain2"/>
    <property type="match status" value="1"/>
</dbReference>
<dbReference type="PANTHER" id="PTHR11733">
    <property type="entry name" value="ZINC METALLOPROTEASE FAMILY M13 NEPRILYSIN-RELATED"/>
    <property type="match status" value="1"/>
</dbReference>
<dbReference type="CDD" id="cd08662">
    <property type="entry name" value="M13"/>
    <property type="match status" value="1"/>
</dbReference>
<evidence type="ECO:0000256" key="7">
    <source>
        <dbReference type="ARBA" id="ARBA00023049"/>
    </source>
</evidence>
<dbReference type="GO" id="GO:0004222">
    <property type="term" value="F:metalloendopeptidase activity"/>
    <property type="evidence" value="ECO:0007669"/>
    <property type="project" value="InterPro"/>
</dbReference>
<keyword evidence="5" id="KW-0378">Hydrolase</keyword>
<keyword evidence="6" id="KW-0862">Zinc</keyword>
<comment type="similarity">
    <text evidence="2">Belongs to the peptidase M13 family.</text>
</comment>
<dbReference type="Pfam" id="PF01431">
    <property type="entry name" value="Peptidase_M13"/>
    <property type="match status" value="1"/>
</dbReference>
<dbReference type="GO" id="GO:0016485">
    <property type="term" value="P:protein processing"/>
    <property type="evidence" value="ECO:0007669"/>
    <property type="project" value="TreeGrafter"/>
</dbReference>
<dbReference type="Pfam" id="PF05649">
    <property type="entry name" value="Peptidase_M13_N"/>
    <property type="match status" value="1"/>
</dbReference>
<evidence type="ECO:0000256" key="3">
    <source>
        <dbReference type="ARBA" id="ARBA00022670"/>
    </source>
</evidence>
<comment type="cofactor">
    <cofactor evidence="1">
        <name>Zn(2+)</name>
        <dbReference type="ChEBI" id="CHEBI:29105"/>
    </cofactor>
</comment>
<sequence length="455" mass="53041">MRELAKLFNAQSIQANQFAENMFNYEKRIAEITPDLEEYEEPNDYLKKRYSIRELMSIAPSIKWLNLLQNYFPNSQLNEGTRVLVAFEPYLRNISNIISTTDNGAVNDYLMWRFTSTYAPYLSKAFRLIHNEFHQSMNGLESNKLRMAEERWEFCLRITSKFLGQALGSMFVKNKLSARLDQSNAAKSHVINYIKSSVLEKMNSFVWARSDEARELIKMKVRQLEILISQPNFILKNDIEKYYNEFIVQNSFYQNILNGIHFNNRKNDILLKSRNSVSDYSWKLLPQDVDITYEYAGNKLTLAAGFLQFPLYDKNLPIAMQFGSLGFHVSAQLLRAFDLTGLQYGSDFRLTSDRKWITEERQLDFDTRLECLSKDLQFISEKTQWMYPNLTLSQTYIDVGALDFAFDAYKNFVSEKGEEAQLSGLNLNNEQLFAQVFGCKESAPMIAEQTCHLWA</sequence>
<keyword evidence="3" id="KW-0645">Protease</keyword>
<evidence type="ECO:0000256" key="2">
    <source>
        <dbReference type="ARBA" id="ARBA00007357"/>
    </source>
</evidence>
<keyword evidence="11" id="KW-1185">Reference proteome</keyword>
<dbReference type="EMBL" id="CAJPIZ010012190">
    <property type="protein sequence ID" value="CAG2113563.1"/>
    <property type="molecule type" value="Genomic_DNA"/>
</dbReference>
<dbReference type="EMBL" id="OC866765">
    <property type="protein sequence ID" value="CAD7633133.1"/>
    <property type="molecule type" value="Genomic_DNA"/>
</dbReference>
<feature type="domain" description="Peptidase M13 N-terminal" evidence="9">
    <location>
        <begin position="1"/>
        <end position="228"/>
    </location>
</feature>
<gene>
    <name evidence="10" type="ORF">OSB1V03_LOCUS13532</name>
</gene>
<keyword evidence="7" id="KW-0482">Metalloprotease</keyword>
<evidence type="ECO:0000256" key="1">
    <source>
        <dbReference type="ARBA" id="ARBA00001947"/>
    </source>
</evidence>
<dbReference type="GO" id="GO:0046872">
    <property type="term" value="F:metal ion binding"/>
    <property type="evidence" value="ECO:0007669"/>
    <property type="project" value="UniProtKB-KW"/>
</dbReference>
<dbReference type="Proteomes" id="UP000759131">
    <property type="component" value="Unassembled WGS sequence"/>
</dbReference>
<keyword evidence="4" id="KW-0479">Metal-binding</keyword>
<dbReference type="InterPro" id="IPR008753">
    <property type="entry name" value="Peptidase_M13_N"/>
</dbReference>
<evidence type="ECO:0000313" key="10">
    <source>
        <dbReference type="EMBL" id="CAD7633133.1"/>
    </source>
</evidence>